<evidence type="ECO:0000313" key="2">
    <source>
        <dbReference type="Proteomes" id="UP000006732"/>
    </source>
</evidence>
<sequence>MGDSLTTAAVLTCPHGGTVSITSSNSGVTADGAPLALAGDSFTISGCPFQIPVGPGTKPSPCVTVKWLVTDLRATVNGQPTLSTASVGLCLSAEQVPQGSVVISSTQPKVSSS</sequence>
<evidence type="ECO:0000313" key="1">
    <source>
        <dbReference type="EMBL" id="ABK99428.1"/>
    </source>
</evidence>
<dbReference type="EMBL" id="CP000482">
    <property type="protein sequence ID" value="ABK99428.1"/>
    <property type="molecule type" value="Genomic_DNA"/>
</dbReference>
<reference evidence="1 2" key="1">
    <citation type="submission" date="2006-10" db="EMBL/GenBank/DDBJ databases">
        <title>Complete sequence of chromosome of Pelobacter propionicus DSM 2379.</title>
        <authorList>
            <consortium name="US DOE Joint Genome Institute"/>
            <person name="Copeland A."/>
            <person name="Lucas S."/>
            <person name="Lapidus A."/>
            <person name="Barry K."/>
            <person name="Detter J.C."/>
            <person name="Glavina del Rio T."/>
            <person name="Hammon N."/>
            <person name="Israni S."/>
            <person name="Dalin E."/>
            <person name="Tice H."/>
            <person name="Pitluck S."/>
            <person name="Saunders E."/>
            <person name="Brettin T."/>
            <person name="Bruce D."/>
            <person name="Han C."/>
            <person name="Tapia R."/>
            <person name="Schmutz J."/>
            <person name="Larimer F."/>
            <person name="Land M."/>
            <person name="Hauser L."/>
            <person name="Kyrpides N."/>
            <person name="Kim E."/>
            <person name="Lovley D."/>
            <person name="Richardson P."/>
        </authorList>
    </citation>
    <scope>NUCLEOTIDE SEQUENCE [LARGE SCALE GENOMIC DNA]</scope>
    <source>
        <strain evidence="2">DSM 2379 / NBRC 103807 / OttBd1</strain>
    </source>
</reference>
<keyword evidence="2" id="KW-1185">Reference proteome</keyword>
<dbReference type="AlphaFoldDB" id="A1AQ08"/>
<organism evidence="1 2">
    <name type="scientific">Pelobacter propionicus (strain DSM 2379 / NBRC 103807 / OttBd1)</name>
    <dbReference type="NCBI Taxonomy" id="338966"/>
    <lineage>
        <taxon>Bacteria</taxon>
        <taxon>Pseudomonadati</taxon>
        <taxon>Thermodesulfobacteriota</taxon>
        <taxon>Desulfuromonadia</taxon>
        <taxon>Desulfuromonadales</taxon>
        <taxon>Desulfuromonadaceae</taxon>
        <taxon>Pelobacter</taxon>
    </lineage>
</organism>
<dbReference type="KEGG" id="ppd:Ppro_1816"/>
<dbReference type="RefSeq" id="WP_011735705.1">
    <property type="nucleotide sequence ID" value="NC_008609.1"/>
</dbReference>
<dbReference type="HOGENOM" id="CLU_168334_0_0_7"/>
<protein>
    <submittedName>
        <fullName evidence="1">Uncharacterized protein</fullName>
    </submittedName>
</protein>
<dbReference type="eggNOG" id="ENOG5032RYY">
    <property type="taxonomic scope" value="Bacteria"/>
</dbReference>
<gene>
    <name evidence="1" type="ordered locus">Ppro_1816</name>
</gene>
<dbReference type="STRING" id="338966.Ppro_1816"/>
<proteinExistence type="predicted"/>
<dbReference type="Proteomes" id="UP000006732">
    <property type="component" value="Chromosome"/>
</dbReference>
<accession>A1AQ08</accession>
<name>A1AQ08_PELPD</name>